<feature type="domain" description="Tyrosine specific protein phosphatases" evidence="4">
    <location>
        <begin position="1026"/>
        <end position="1081"/>
    </location>
</feature>
<feature type="transmembrane region" description="Helical" evidence="1">
    <location>
        <begin position="734"/>
        <end position="755"/>
    </location>
</feature>
<keyword evidence="1" id="KW-0472">Membrane</keyword>
<dbReference type="Pfam" id="PF24490">
    <property type="entry name" value="DUF7585"/>
    <property type="match status" value="1"/>
</dbReference>
<evidence type="ECO:0000259" key="4">
    <source>
        <dbReference type="PROSITE" id="PS50056"/>
    </source>
</evidence>
<dbReference type="PROSITE" id="PS50056">
    <property type="entry name" value="TYR_PHOSPHATASE_2"/>
    <property type="match status" value="1"/>
</dbReference>
<dbReference type="CDD" id="cd00047">
    <property type="entry name" value="PTPc"/>
    <property type="match status" value="2"/>
</dbReference>
<feature type="domain" description="Tyrosine-protein phosphatase" evidence="3">
    <location>
        <begin position="846"/>
        <end position="1090"/>
    </location>
</feature>
<dbReference type="InterPro" id="IPR056005">
    <property type="entry name" value="DUF7583"/>
</dbReference>
<evidence type="ECO:0000313" key="6">
    <source>
        <dbReference type="WBParaSite" id="SPAL_0001206800.1"/>
    </source>
</evidence>
<evidence type="ECO:0000256" key="2">
    <source>
        <dbReference type="SAM" id="SignalP"/>
    </source>
</evidence>
<dbReference type="Pfam" id="PF24486">
    <property type="entry name" value="DUF7583"/>
    <property type="match status" value="1"/>
</dbReference>
<proteinExistence type="predicted"/>
<protein>
    <submittedName>
        <fullName evidence="6">Tyrosine-protein phosphatase domain-containing protein</fullName>
    </submittedName>
</protein>
<feature type="chain" id="PRO_5005895220" evidence="2">
    <location>
        <begin position="22"/>
        <end position="1143"/>
    </location>
</feature>
<dbReference type="InterPro" id="IPR029021">
    <property type="entry name" value="Prot-tyrosine_phosphatase-like"/>
</dbReference>
<keyword evidence="1" id="KW-0812">Transmembrane</keyword>
<evidence type="ECO:0000259" key="3">
    <source>
        <dbReference type="PROSITE" id="PS50055"/>
    </source>
</evidence>
<dbReference type="InterPro" id="IPR052782">
    <property type="entry name" value="Oocyte-zygote_transition_reg"/>
</dbReference>
<reference evidence="6" key="1">
    <citation type="submission" date="2017-02" db="UniProtKB">
        <authorList>
            <consortium name="WormBaseParasite"/>
        </authorList>
    </citation>
    <scope>IDENTIFICATION</scope>
</reference>
<dbReference type="InterPro" id="IPR003595">
    <property type="entry name" value="Tyr_Pase_cat"/>
</dbReference>
<dbReference type="PANTHER" id="PTHR46163">
    <property type="entry name" value="TYROSINE-PROTEIN PHOSPHATASE-RELATED"/>
    <property type="match status" value="1"/>
</dbReference>
<dbReference type="SMART" id="SM00194">
    <property type="entry name" value="PTPc"/>
    <property type="match status" value="2"/>
</dbReference>
<dbReference type="InterPro" id="IPR056006">
    <property type="entry name" value="DUF7584"/>
</dbReference>
<dbReference type="STRING" id="174720.A0A0N5C255"/>
<evidence type="ECO:0000313" key="5">
    <source>
        <dbReference type="Proteomes" id="UP000046392"/>
    </source>
</evidence>
<dbReference type="Gene3D" id="3.90.190.10">
    <property type="entry name" value="Protein tyrosine phosphatase superfamily"/>
    <property type="match status" value="2"/>
</dbReference>
<feature type="domain" description="Tyrosine-protein phosphatase" evidence="3">
    <location>
        <begin position="551"/>
        <end position="753"/>
    </location>
</feature>
<dbReference type="InterPro" id="IPR056007">
    <property type="entry name" value="DUF7585"/>
</dbReference>
<dbReference type="SMART" id="SM00404">
    <property type="entry name" value="PTPc_motif"/>
    <property type="match status" value="2"/>
</dbReference>
<feature type="signal peptide" evidence="2">
    <location>
        <begin position="1"/>
        <end position="21"/>
    </location>
</feature>
<dbReference type="InterPro" id="IPR000242">
    <property type="entry name" value="PTP_cat"/>
</dbReference>
<evidence type="ECO:0000256" key="1">
    <source>
        <dbReference type="SAM" id="Phobius"/>
    </source>
</evidence>
<dbReference type="AlphaFoldDB" id="A0A0N5C255"/>
<dbReference type="GO" id="GO:0004725">
    <property type="term" value="F:protein tyrosine phosphatase activity"/>
    <property type="evidence" value="ECO:0007669"/>
    <property type="project" value="InterPro"/>
</dbReference>
<organism evidence="5 6">
    <name type="scientific">Strongyloides papillosus</name>
    <name type="common">Intestinal threadworm</name>
    <dbReference type="NCBI Taxonomy" id="174720"/>
    <lineage>
        <taxon>Eukaryota</taxon>
        <taxon>Metazoa</taxon>
        <taxon>Ecdysozoa</taxon>
        <taxon>Nematoda</taxon>
        <taxon>Chromadorea</taxon>
        <taxon>Rhabditida</taxon>
        <taxon>Tylenchina</taxon>
        <taxon>Panagrolaimomorpha</taxon>
        <taxon>Strongyloidoidea</taxon>
        <taxon>Strongyloididae</taxon>
        <taxon>Strongyloides</taxon>
    </lineage>
</organism>
<dbReference type="SUPFAM" id="SSF52799">
    <property type="entry name" value="(Phosphotyrosine protein) phosphatases II"/>
    <property type="match status" value="2"/>
</dbReference>
<dbReference type="WBParaSite" id="SPAL_0001206800.1">
    <property type="protein sequence ID" value="SPAL_0001206800.1"/>
    <property type="gene ID" value="SPAL_0001206800"/>
</dbReference>
<dbReference type="Pfam" id="PF00102">
    <property type="entry name" value="Y_phosphatase"/>
    <property type="match status" value="2"/>
</dbReference>
<dbReference type="PANTHER" id="PTHR46163:SF5">
    <property type="entry name" value="TYROSINE-PROTEIN PHOSPHATASE"/>
    <property type="match status" value="1"/>
</dbReference>
<dbReference type="Proteomes" id="UP000046392">
    <property type="component" value="Unplaced"/>
</dbReference>
<dbReference type="InterPro" id="IPR000387">
    <property type="entry name" value="Tyr_Pase_dom"/>
</dbReference>
<keyword evidence="1" id="KW-1133">Transmembrane helix</keyword>
<accession>A0A0N5C255</accession>
<feature type="transmembrane region" description="Helical" evidence="1">
    <location>
        <begin position="439"/>
        <end position="463"/>
    </location>
</feature>
<name>A0A0N5C255_STREA</name>
<keyword evidence="2" id="KW-0732">Signal</keyword>
<dbReference type="PROSITE" id="PS50055">
    <property type="entry name" value="TYR_PHOSPHATASE_PTP"/>
    <property type="match status" value="2"/>
</dbReference>
<keyword evidence="5" id="KW-1185">Reference proteome</keyword>
<dbReference type="Pfam" id="PF24488">
    <property type="entry name" value="DUF7584"/>
    <property type="match status" value="1"/>
</dbReference>
<sequence length="1143" mass="134157">MSRCNIIFVKILINFFLYIQLRNTTNRHLYVQSLNSSNYEFPKIINITTNTDLIILKCPGSDYGNEEGGSFSINPDEEYKLLSSKTQEFVWIYHLNGLSYKKEEEISCGKLKLNNTQNEVNWTYKLTWLLNSTISIKQLNITFKKYIKNECGNTGNYTILIKNRNENIIQMSNNSLNSVYKDDLIYVFNQNTSINDYVISEPCVIYAPYHILPNIEIRSLKNQDVISKNEKFVIIKKEFKEEKFDINLVVPDPKENKNFYSYEKVNITKLQFNEDGSLNEIGNKKLFNRSITVEGYTLLRIEYNCDYCINENGRNVSFQNFYFGPMKKNHVEELPEIINNDSKSLIKPNCSTDKISFGFLHTIKFGQLEIKLADLKNIYNNKKYNFELSKNSVTFTNETYNGVLQCMYYTPDNGIYILQTTFKDYKNSNFNHTNNQRKIIIVVITISIIIFLVTVIIITIILINKKKIKIYINKKKQRKIHSNIYKYWKKIQSLDFKEYANILKKEQYIPEDVVDRIAKIAISGGQLTKDLSDCTNNDTLVKSQLVHPKKISANYVTSVSPSRKYILSEPPIKNMIPQFWEMIYEEKVRVIIAFGYNKHENYLESFEVYWPSKECTYGNINIINYSEKETLTANSIVLNFYISKNDNIKVPVTIFYVNNWKENTIPENFQELVKLYEEVSYIAETSTVLVHSGNLNGSRTFLFAFFAGIVESFTNNKDFNEPMEVIKMIRNQKYGGFISTNEFVFLIFSIIQYFVDKKYLLESEDFSKYMEKFNTFIHGKYDFTTKNAIRYKNPLKFFVSLDFNNLNCLVNMTDKAGRLNEDEIKEKCKRTIKLNSYEKKYIKGSQREMSRNRYPEINCLDEHAVDYNISTNLNNPFDTIAMSNDMIYTNGKNIKRRLIMMQAPMENMFNAYIDLLYKNNVAVIIAINNCEGKKDNEKFDRYWPINSEKMTYGNYVLGQTDKYVDFEKGIDVSYYFIYNSDNRSLPEVTFMLLRFKDWPDKKSIPSDHTILCDMKLYGLDEANDRPLVIHCNNGIGKTGTVAYALYMMDNLSEDREFNPIQDLIILRQHRLDAVQTRQQFLIALLAVAHYCFPDIYLYDKNAFNNIKKLFTDIIETEDKIDERIVSNLRCNGKSYLSFEKKYV</sequence>